<keyword evidence="2" id="KW-0723">Serine/threonine-protein kinase</keyword>
<dbReference type="InterPro" id="IPR000719">
    <property type="entry name" value="Prot_kinase_dom"/>
</dbReference>
<evidence type="ECO:0000256" key="3">
    <source>
        <dbReference type="ARBA" id="ARBA00022679"/>
    </source>
</evidence>
<dbReference type="InterPro" id="IPR008271">
    <property type="entry name" value="Ser/Thr_kinase_AS"/>
</dbReference>
<evidence type="ECO:0000313" key="11">
    <source>
        <dbReference type="Proteomes" id="UP001056384"/>
    </source>
</evidence>
<keyword evidence="3" id="KW-0808">Transferase</keyword>
<evidence type="ECO:0000256" key="5">
    <source>
        <dbReference type="ARBA" id="ARBA00022777"/>
    </source>
</evidence>
<dbReference type="PANTHER" id="PTHR47634">
    <property type="entry name" value="PROTEIN KINASE DOMAIN-CONTAINING PROTEIN-RELATED"/>
    <property type="match status" value="1"/>
</dbReference>
<dbReference type="Gene3D" id="3.30.200.20">
    <property type="entry name" value="Phosphorylase Kinase, domain 1"/>
    <property type="match status" value="1"/>
</dbReference>
<evidence type="ECO:0000313" key="10">
    <source>
        <dbReference type="EMBL" id="USW54107.1"/>
    </source>
</evidence>
<proteinExistence type="predicted"/>
<dbReference type="EMBL" id="CP099423">
    <property type="protein sequence ID" value="USW54107.1"/>
    <property type="molecule type" value="Genomic_DNA"/>
</dbReference>
<dbReference type="PROSITE" id="PS50011">
    <property type="entry name" value="PROTEIN_KINASE_DOM"/>
    <property type="match status" value="1"/>
</dbReference>
<dbReference type="GO" id="GO:0005737">
    <property type="term" value="C:cytoplasm"/>
    <property type="evidence" value="ECO:0007669"/>
    <property type="project" value="TreeGrafter"/>
</dbReference>
<comment type="catalytic activity">
    <reaction evidence="8">
        <text>L-seryl-[protein] + ATP = O-phospho-L-seryl-[protein] + ADP + H(+)</text>
        <dbReference type="Rhea" id="RHEA:17989"/>
        <dbReference type="Rhea" id="RHEA-COMP:9863"/>
        <dbReference type="Rhea" id="RHEA-COMP:11604"/>
        <dbReference type="ChEBI" id="CHEBI:15378"/>
        <dbReference type="ChEBI" id="CHEBI:29999"/>
        <dbReference type="ChEBI" id="CHEBI:30616"/>
        <dbReference type="ChEBI" id="CHEBI:83421"/>
        <dbReference type="ChEBI" id="CHEBI:456216"/>
        <dbReference type="EC" id="2.7.11.1"/>
    </reaction>
</comment>
<organism evidence="10 11">
    <name type="scientific">Septoria linicola</name>
    <dbReference type="NCBI Taxonomy" id="215465"/>
    <lineage>
        <taxon>Eukaryota</taxon>
        <taxon>Fungi</taxon>
        <taxon>Dikarya</taxon>
        <taxon>Ascomycota</taxon>
        <taxon>Pezizomycotina</taxon>
        <taxon>Dothideomycetes</taxon>
        <taxon>Dothideomycetidae</taxon>
        <taxon>Mycosphaerellales</taxon>
        <taxon>Mycosphaerellaceae</taxon>
        <taxon>Septoria</taxon>
    </lineage>
</organism>
<evidence type="ECO:0000256" key="4">
    <source>
        <dbReference type="ARBA" id="ARBA00022741"/>
    </source>
</evidence>
<dbReference type="Pfam" id="PF00069">
    <property type="entry name" value="Pkinase"/>
    <property type="match status" value="1"/>
</dbReference>
<dbReference type="PROSITE" id="PS00108">
    <property type="entry name" value="PROTEIN_KINASE_ST"/>
    <property type="match status" value="1"/>
</dbReference>
<dbReference type="InterPro" id="IPR011009">
    <property type="entry name" value="Kinase-like_dom_sf"/>
</dbReference>
<keyword evidence="6" id="KW-0067">ATP-binding</keyword>
<keyword evidence="4" id="KW-0547">Nucleotide-binding</keyword>
<dbReference type="Proteomes" id="UP001056384">
    <property type="component" value="Chromosome 6"/>
</dbReference>
<keyword evidence="11" id="KW-1185">Reference proteome</keyword>
<dbReference type="PANTHER" id="PTHR47634:SF9">
    <property type="entry name" value="PROTEIN KINASE DOMAIN-CONTAINING PROTEIN-RELATED"/>
    <property type="match status" value="1"/>
</dbReference>
<keyword evidence="5 10" id="KW-0418">Kinase</keyword>
<accession>A0A9Q9EL85</accession>
<feature type="domain" description="Protein kinase" evidence="9">
    <location>
        <begin position="16"/>
        <end position="353"/>
    </location>
</feature>
<dbReference type="SUPFAM" id="SSF56112">
    <property type="entry name" value="Protein kinase-like (PK-like)"/>
    <property type="match status" value="1"/>
</dbReference>
<evidence type="ECO:0000256" key="2">
    <source>
        <dbReference type="ARBA" id="ARBA00022527"/>
    </source>
</evidence>
<evidence type="ECO:0000256" key="1">
    <source>
        <dbReference type="ARBA" id="ARBA00012513"/>
    </source>
</evidence>
<dbReference type="GO" id="GO:0005634">
    <property type="term" value="C:nucleus"/>
    <property type="evidence" value="ECO:0007669"/>
    <property type="project" value="TreeGrafter"/>
</dbReference>
<evidence type="ECO:0000256" key="8">
    <source>
        <dbReference type="ARBA" id="ARBA00048679"/>
    </source>
</evidence>
<dbReference type="SMART" id="SM00220">
    <property type="entry name" value="S_TKc"/>
    <property type="match status" value="1"/>
</dbReference>
<sequence length="367" mass="41236">MVTTARRSERTNSVEEETKAFVQNGNLGARRVNEAFIKSVPDHSFWAMKVLSAECYGAGYDVFELQILKHLKTEGYNHADYEHMTMLEDSFKHKGPNGMHICLVFGVMAESLVTFTDWFEGGIPGPLVQSFTYQLLQAIDCAHACGVIHTDIKQSNIMVKLPDVSCIPKFLDDTASDIANLASQSEEYSIVPSRSLKDHYFEDGFNRMKLDVALADWGVASWTNKHLTDHNQPRLLRAPEVILHAPWDRKSICGTSSGEYSTKSHLEEMNALLGSFPSHLLANAKLPGAQEWFDENGNIAKLELKTAVFLEMRFSILPEQEAPKLVALTRSLLELDPKRRESAKEILESAAWLCHDYRGNVDNDEST</sequence>
<evidence type="ECO:0000259" key="9">
    <source>
        <dbReference type="PROSITE" id="PS50011"/>
    </source>
</evidence>
<dbReference type="GO" id="GO:0004674">
    <property type="term" value="F:protein serine/threonine kinase activity"/>
    <property type="evidence" value="ECO:0007669"/>
    <property type="project" value="UniProtKB-KW"/>
</dbReference>
<reference evidence="10" key="1">
    <citation type="submission" date="2022-06" db="EMBL/GenBank/DDBJ databases">
        <title>Complete genome sequences of two strains of the flax pathogen Septoria linicola.</title>
        <authorList>
            <person name="Lapalu N."/>
            <person name="Simon A."/>
            <person name="Demenou B."/>
            <person name="Paumier D."/>
            <person name="Guillot M.-P."/>
            <person name="Gout L."/>
            <person name="Valade R."/>
        </authorList>
    </citation>
    <scope>NUCLEOTIDE SEQUENCE</scope>
    <source>
        <strain evidence="10">SE15195</strain>
    </source>
</reference>
<evidence type="ECO:0000256" key="6">
    <source>
        <dbReference type="ARBA" id="ARBA00022840"/>
    </source>
</evidence>
<dbReference type="GO" id="GO:0050684">
    <property type="term" value="P:regulation of mRNA processing"/>
    <property type="evidence" value="ECO:0007669"/>
    <property type="project" value="TreeGrafter"/>
</dbReference>
<dbReference type="AlphaFoldDB" id="A0A9Q9EL85"/>
<dbReference type="EC" id="2.7.11.1" evidence="1"/>
<dbReference type="Gene3D" id="1.10.510.10">
    <property type="entry name" value="Transferase(Phosphotransferase) domain 1"/>
    <property type="match status" value="2"/>
</dbReference>
<dbReference type="GO" id="GO:0000245">
    <property type="term" value="P:spliceosomal complex assembly"/>
    <property type="evidence" value="ECO:0007669"/>
    <property type="project" value="TreeGrafter"/>
</dbReference>
<gene>
    <name evidence="10" type="ORF">Slin15195_G074260</name>
</gene>
<evidence type="ECO:0000256" key="7">
    <source>
        <dbReference type="ARBA" id="ARBA00047899"/>
    </source>
</evidence>
<name>A0A9Q9EL85_9PEZI</name>
<protein>
    <recommendedName>
        <fullName evidence="1">non-specific serine/threonine protein kinase</fullName>
        <ecNumber evidence="1">2.7.11.1</ecNumber>
    </recommendedName>
</protein>
<dbReference type="GO" id="GO:0005524">
    <property type="term" value="F:ATP binding"/>
    <property type="evidence" value="ECO:0007669"/>
    <property type="project" value="UniProtKB-KW"/>
</dbReference>
<comment type="catalytic activity">
    <reaction evidence="7">
        <text>L-threonyl-[protein] + ATP = O-phospho-L-threonyl-[protein] + ADP + H(+)</text>
        <dbReference type="Rhea" id="RHEA:46608"/>
        <dbReference type="Rhea" id="RHEA-COMP:11060"/>
        <dbReference type="Rhea" id="RHEA-COMP:11605"/>
        <dbReference type="ChEBI" id="CHEBI:15378"/>
        <dbReference type="ChEBI" id="CHEBI:30013"/>
        <dbReference type="ChEBI" id="CHEBI:30616"/>
        <dbReference type="ChEBI" id="CHEBI:61977"/>
        <dbReference type="ChEBI" id="CHEBI:456216"/>
        <dbReference type="EC" id="2.7.11.1"/>
    </reaction>
</comment>
<dbReference type="InterPro" id="IPR051334">
    <property type="entry name" value="SRPK"/>
</dbReference>